<organism evidence="1 2">
    <name type="scientific">Paenibacillus lutimineralis</name>
    <dbReference type="NCBI Taxonomy" id="2707005"/>
    <lineage>
        <taxon>Bacteria</taxon>
        <taxon>Bacillati</taxon>
        <taxon>Bacillota</taxon>
        <taxon>Bacilli</taxon>
        <taxon>Bacillales</taxon>
        <taxon>Paenibacillaceae</taxon>
        <taxon>Paenibacillus</taxon>
    </lineage>
</organism>
<reference evidence="2" key="1">
    <citation type="submission" date="2018-12" db="EMBL/GenBank/DDBJ databases">
        <title>Complete genome sequence of Paenibacillus sp. MBLB1234.</title>
        <authorList>
            <person name="Nam Y.-D."/>
            <person name="Kang J."/>
            <person name="Chung W.-H."/>
            <person name="Park Y.S."/>
        </authorList>
    </citation>
    <scope>NUCLEOTIDE SEQUENCE [LARGE SCALE GENOMIC DNA]</scope>
    <source>
        <strain evidence="2">MBLB1234</strain>
    </source>
</reference>
<dbReference type="EMBL" id="CP034346">
    <property type="protein sequence ID" value="AZS14574.1"/>
    <property type="molecule type" value="Genomic_DNA"/>
</dbReference>
<dbReference type="AlphaFoldDB" id="A0A3Q9IA61"/>
<sequence length="87" mass="9647">MLNCKLVYAGGDFSFVTPTSSNHKGALKIAKDHMIEEFVLNAKLLINGKEHYAINHEFKNNETKATGILEDCISLTVKLDENFFASG</sequence>
<evidence type="ECO:0000313" key="1">
    <source>
        <dbReference type="EMBL" id="AZS14574.1"/>
    </source>
</evidence>
<proteinExistence type="predicted"/>
<accession>A0A3Q9IA61</accession>
<protein>
    <submittedName>
        <fullName evidence="1">Uncharacterized protein</fullName>
    </submittedName>
</protein>
<dbReference type="RefSeq" id="WP_126997368.1">
    <property type="nucleotide sequence ID" value="NZ_CP034346.1"/>
</dbReference>
<dbReference type="KEGG" id="plut:EI981_08995"/>
<gene>
    <name evidence="1" type="ORF">EI981_08995</name>
</gene>
<name>A0A3Q9IA61_9BACL</name>
<dbReference type="Proteomes" id="UP000270678">
    <property type="component" value="Chromosome"/>
</dbReference>
<evidence type="ECO:0000313" key="2">
    <source>
        <dbReference type="Proteomes" id="UP000270678"/>
    </source>
</evidence>
<keyword evidence="2" id="KW-1185">Reference proteome</keyword>